<evidence type="ECO:0000256" key="5">
    <source>
        <dbReference type="ARBA" id="ARBA00022801"/>
    </source>
</evidence>
<evidence type="ECO:0000313" key="12">
    <source>
        <dbReference type="Proteomes" id="UP001610444"/>
    </source>
</evidence>
<keyword evidence="3" id="KW-0479">Metal-binding</keyword>
<feature type="chain" id="PRO_5047365412" description="Peptidase M43 pregnancy-associated plasma-A domain-containing protein" evidence="9">
    <location>
        <begin position="25"/>
        <end position="279"/>
    </location>
</feature>
<reference evidence="11 12" key="1">
    <citation type="submission" date="2024-07" db="EMBL/GenBank/DDBJ databases">
        <title>Section-level genome sequencing and comparative genomics of Aspergillus sections Usti and Cavernicolus.</title>
        <authorList>
            <consortium name="Lawrence Berkeley National Laboratory"/>
            <person name="Nybo J.L."/>
            <person name="Vesth T.C."/>
            <person name="Theobald S."/>
            <person name="Frisvad J.C."/>
            <person name="Larsen T.O."/>
            <person name="Kjaerboelling I."/>
            <person name="Rothschild-Mancinelli K."/>
            <person name="Lyhne E.K."/>
            <person name="Kogle M.E."/>
            <person name="Barry K."/>
            <person name="Clum A."/>
            <person name="Na H."/>
            <person name="Ledsgaard L."/>
            <person name="Lin J."/>
            <person name="Lipzen A."/>
            <person name="Kuo A."/>
            <person name="Riley R."/>
            <person name="Mondo S."/>
            <person name="LaButti K."/>
            <person name="Haridas S."/>
            <person name="Pangalinan J."/>
            <person name="Salamov A.A."/>
            <person name="Simmons B.A."/>
            <person name="Magnuson J.K."/>
            <person name="Chen J."/>
            <person name="Drula E."/>
            <person name="Henrissat B."/>
            <person name="Wiebenga A."/>
            <person name="Lubbers R.J."/>
            <person name="Gomes A.C."/>
            <person name="Macurrencykelacurrency M.R."/>
            <person name="Stajich J."/>
            <person name="Grigoriev I.V."/>
            <person name="Mortensen U.H."/>
            <person name="De vries R.P."/>
            <person name="Baker S.E."/>
            <person name="Andersen M.R."/>
        </authorList>
    </citation>
    <scope>NUCLEOTIDE SEQUENCE [LARGE SCALE GENOMIC DNA]</scope>
    <source>
        <strain evidence="11 12">CBS 756.74</strain>
    </source>
</reference>
<evidence type="ECO:0000256" key="7">
    <source>
        <dbReference type="ARBA" id="ARBA00023049"/>
    </source>
</evidence>
<feature type="signal peptide" evidence="9">
    <location>
        <begin position="1"/>
        <end position="24"/>
    </location>
</feature>
<dbReference type="Proteomes" id="UP001610444">
    <property type="component" value="Unassembled WGS sequence"/>
</dbReference>
<evidence type="ECO:0000256" key="9">
    <source>
        <dbReference type="SAM" id="SignalP"/>
    </source>
</evidence>
<keyword evidence="7" id="KW-0482">Metalloprotease</keyword>
<dbReference type="SUPFAM" id="SSF55486">
    <property type="entry name" value="Metalloproteases ('zincins'), catalytic domain"/>
    <property type="match status" value="1"/>
</dbReference>
<keyword evidence="5" id="KW-0378">Hydrolase</keyword>
<accession>A0ABR4JFX9</accession>
<comment type="similarity">
    <text evidence="1">Belongs to the peptidase M43B family.</text>
</comment>
<evidence type="ECO:0000256" key="1">
    <source>
        <dbReference type="ARBA" id="ARBA00008721"/>
    </source>
</evidence>
<gene>
    <name evidence="11" type="ORF">BJX68DRAFT_272370</name>
</gene>
<protein>
    <recommendedName>
        <fullName evidence="10">Peptidase M43 pregnancy-associated plasma-A domain-containing protein</fullName>
    </recommendedName>
</protein>
<dbReference type="InterPro" id="IPR008754">
    <property type="entry name" value="Peptidase_M43"/>
</dbReference>
<evidence type="ECO:0000313" key="11">
    <source>
        <dbReference type="EMBL" id="KAL2838944.1"/>
    </source>
</evidence>
<keyword evidence="4 9" id="KW-0732">Signal</keyword>
<dbReference type="CDD" id="cd04275">
    <property type="entry name" value="ZnMc_pappalysin_like"/>
    <property type="match status" value="1"/>
</dbReference>
<evidence type="ECO:0000256" key="4">
    <source>
        <dbReference type="ARBA" id="ARBA00022729"/>
    </source>
</evidence>
<dbReference type="PANTHER" id="PTHR47466">
    <property type="match status" value="1"/>
</dbReference>
<keyword evidence="2" id="KW-0645">Protease</keyword>
<evidence type="ECO:0000256" key="2">
    <source>
        <dbReference type="ARBA" id="ARBA00022670"/>
    </source>
</evidence>
<dbReference type="RefSeq" id="XP_070893301.1">
    <property type="nucleotide sequence ID" value="XM_071047195.1"/>
</dbReference>
<comment type="caution">
    <text evidence="11">The sequence shown here is derived from an EMBL/GenBank/DDBJ whole genome shotgun (WGS) entry which is preliminary data.</text>
</comment>
<dbReference type="PANTHER" id="PTHR47466:SF1">
    <property type="entry name" value="METALLOPROTEASE MEP1 (AFU_ORTHOLOGUE AFUA_1G07730)-RELATED"/>
    <property type="match status" value="1"/>
</dbReference>
<evidence type="ECO:0000256" key="3">
    <source>
        <dbReference type="ARBA" id="ARBA00022723"/>
    </source>
</evidence>
<dbReference type="Pfam" id="PF05572">
    <property type="entry name" value="Peptidase_M43"/>
    <property type="match status" value="1"/>
</dbReference>
<dbReference type="Gene3D" id="3.40.390.10">
    <property type="entry name" value="Collagenase (Catalytic Domain)"/>
    <property type="match status" value="1"/>
</dbReference>
<evidence type="ECO:0000256" key="6">
    <source>
        <dbReference type="ARBA" id="ARBA00022833"/>
    </source>
</evidence>
<organism evidence="11 12">
    <name type="scientific">Aspergillus pseudodeflectus</name>
    <dbReference type="NCBI Taxonomy" id="176178"/>
    <lineage>
        <taxon>Eukaryota</taxon>
        <taxon>Fungi</taxon>
        <taxon>Dikarya</taxon>
        <taxon>Ascomycota</taxon>
        <taxon>Pezizomycotina</taxon>
        <taxon>Eurotiomycetes</taxon>
        <taxon>Eurotiomycetidae</taxon>
        <taxon>Eurotiales</taxon>
        <taxon>Aspergillaceae</taxon>
        <taxon>Aspergillus</taxon>
        <taxon>Aspergillus subgen. Nidulantes</taxon>
    </lineage>
</organism>
<feature type="domain" description="Peptidase M43 pregnancy-associated plasma-A" evidence="10">
    <location>
        <begin position="126"/>
        <end position="271"/>
    </location>
</feature>
<keyword evidence="12" id="KW-1185">Reference proteome</keyword>
<keyword evidence="8" id="KW-1015">Disulfide bond</keyword>
<evidence type="ECO:0000256" key="8">
    <source>
        <dbReference type="ARBA" id="ARBA00023157"/>
    </source>
</evidence>
<dbReference type="InterPro" id="IPR024079">
    <property type="entry name" value="MetalloPept_cat_dom_sf"/>
</dbReference>
<dbReference type="EMBL" id="JBFXLR010000079">
    <property type="protein sequence ID" value="KAL2838944.1"/>
    <property type="molecule type" value="Genomic_DNA"/>
</dbReference>
<keyword evidence="6" id="KW-0862">Zinc</keyword>
<sequence>MLLPSPTLLLSLGLSLTLSNLASAFCGTSEPSEAGLSVHRSFQALEADRAAQGLVFSPPQDERQIQVYVHVILESESDSGLGDEIEEQITVLNTLFAPVGFTFQLAGIEAALFEGLGPVDPEGESNAQIKQLRQGGVRDLNLYIVHEIQDNVAGYATFPWDYTTSPQLDGVVMSRPYIPGGSEEGYNTGSITAHEVGHWLGLLHTFQDGCFGGDYVDDTPAEAEPAVGCPESRDSCLVLPGLDPIHNHMDYTNDACRTEFSPGQIQRMVAVSDELRPSQ</sequence>
<name>A0ABR4JFX9_9EURO</name>
<proteinExistence type="inferred from homology"/>
<evidence type="ECO:0000259" key="10">
    <source>
        <dbReference type="Pfam" id="PF05572"/>
    </source>
</evidence>
<dbReference type="GeneID" id="98162359"/>